<sequence>MLLTQLLLTQLLLPVTLLITQVLADGASISAAIDKISAAAIQLNETVAEFPDNPIYGLTDIGDLLIDSTAVLKSIKQATKVAEASGELTLLEAIGLAGKITSLASGVQSTLDSTVAAKPKFDKLLVVSPVVLINLKLQKSATEEFGSKVVEKVPVDLRPIAENLQKPILEAFDKAIASYKKF</sequence>
<name>A0ABR4BU76_9HELO</name>
<organism evidence="2 3">
    <name type="scientific">Oculimacula yallundae</name>
    <dbReference type="NCBI Taxonomy" id="86028"/>
    <lineage>
        <taxon>Eukaryota</taxon>
        <taxon>Fungi</taxon>
        <taxon>Dikarya</taxon>
        <taxon>Ascomycota</taxon>
        <taxon>Pezizomycotina</taxon>
        <taxon>Leotiomycetes</taxon>
        <taxon>Helotiales</taxon>
        <taxon>Ploettnerulaceae</taxon>
        <taxon>Oculimacula</taxon>
    </lineage>
</organism>
<evidence type="ECO:0000256" key="1">
    <source>
        <dbReference type="SAM" id="SignalP"/>
    </source>
</evidence>
<dbReference type="EMBL" id="JAZHXI010000021">
    <property type="protein sequence ID" value="KAL2060661.1"/>
    <property type="molecule type" value="Genomic_DNA"/>
</dbReference>
<comment type="caution">
    <text evidence="2">The sequence shown here is derived from an EMBL/GenBank/DDBJ whole genome shotgun (WGS) entry which is preliminary data.</text>
</comment>
<evidence type="ECO:0000313" key="2">
    <source>
        <dbReference type="EMBL" id="KAL2060661.1"/>
    </source>
</evidence>
<feature type="chain" id="PRO_5045202112" description="Antigenic cell wall galactomannoprotein" evidence="1">
    <location>
        <begin position="25"/>
        <end position="182"/>
    </location>
</feature>
<evidence type="ECO:0000313" key="3">
    <source>
        <dbReference type="Proteomes" id="UP001595075"/>
    </source>
</evidence>
<dbReference type="Gene3D" id="1.20.1280.140">
    <property type="match status" value="1"/>
</dbReference>
<dbReference type="Pfam" id="PF12296">
    <property type="entry name" value="HsbA"/>
    <property type="match status" value="1"/>
</dbReference>
<keyword evidence="1" id="KW-0732">Signal</keyword>
<proteinExistence type="predicted"/>
<dbReference type="PANTHER" id="PTHR38123">
    <property type="entry name" value="CELL WALL SERINE-THREONINE-RICH GALACTOMANNOPROTEIN MP1 (AFU_ORTHOLOGUE AFUA_4G03240)"/>
    <property type="match status" value="1"/>
</dbReference>
<feature type="signal peptide" evidence="1">
    <location>
        <begin position="1"/>
        <end position="24"/>
    </location>
</feature>
<dbReference type="InterPro" id="IPR021054">
    <property type="entry name" value="Cell_wall_mannoprotein_1"/>
</dbReference>
<accession>A0ABR4BU76</accession>
<evidence type="ECO:0008006" key="4">
    <source>
        <dbReference type="Google" id="ProtNLM"/>
    </source>
</evidence>
<gene>
    <name evidence="2" type="ORF">VTL71DRAFT_9302</name>
</gene>
<dbReference type="PANTHER" id="PTHR38123:SF1">
    <property type="entry name" value="HYDROPHOBIC SURFACE BINDING PROTEIN"/>
    <property type="match status" value="1"/>
</dbReference>
<keyword evidence="3" id="KW-1185">Reference proteome</keyword>
<dbReference type="Proteomes" id="UP001595075">
    <property type="component" value="Unassembled WGS sequence"/>
</dbReference>
<protein>
    <recommendedName>
        <fullName evidence="4">Antigenic cell wall galactomannoprotein</fullName>
    </recommendedName>
</protein>
<reference evidence="2 3" key="1">
    <citation type="journal article" date="2024" name="Commun. Biol.">
        <title>Comparative genomic analysis of thermophilic fungi reveals convergent evolutionary adaptations and gene losses.</title>
        <authorList>
            <person name="Steindorff A.S."/>
            <person name="Aguilar-Pontes M.V."/>
            <person name="Robinson A.J."/>
            <person name="Andreopoulos B."/>
            <person name="LaButti K."/>
            <person name="Kuo A."/>
            <person name="Mondo S."/>
            <person name="Riley R."/>
            <person name="Otillar R."/>
            <person name="Haridas S."/>
            <person name="Lipzen A."/>
            <person name="Grimwood J."/>
            <person name="Schmutz J."/>
            <person name="Clum A."/>
            <person name="Reid I.D."/>
            <person name="Moisan M.C."/>
            <person name="Butler G."/>
            <person name="Nguyen T.T.M."/>
            <person name="Dewar K."/>
            <person name="Conant G."/>
            <person name="Drula E."/>
            <person name="Henrissat B."/>
            <person name="Hansel C."/>
            <person name="Singer S."/>
            <person name="Hutchinson M.I."/>
            <person name="de Vries R.P."/>
            <person name="Natvig D.O."/>
            <person name="Powell A.J."/>
            <person name="Tsang A."/>
            <person name="Grigoriev I.V."/>
        </authorList>
    </citation>
    <scope>NUCLEOTIDE SEQUENCE [LARGE SCALE GENOMIC DNA]</scope>
    <source>
        <strain evidence="2 3">CBS 494.80</strain>
    </source>
</reference>